<gene>
    <name evidence="2" type="ORF">BO71DRAFT_329210</name>
</gene>
<dbReference type="OrthoDB" id="5351653at2759"/>
<dbReference type="Proteomes" id="UP000247810">
    <property type="component" value="Unassembled WGS sequence"/>
</dbReference>
<dbReference type="AlphaFoldDB" id="A0A319D6E9"/>
<keyword evidence="3" id="KW-1185">Reference proteome</keyword>
<sequence length="61" mass="6411">MERTFVTTEPAPTVLPCPILTPAKMMTLPPIHASSSICTSFPASGPSNPRRTAGSMGWIAP</sequence>
<dbReference type="EMBL" id="KZ825909">
    <property type="protein sequence ID" value="PYH92761.1"/>
    <property type="molecule type" value="Genomic_DNA"/>
</dbReference>
<evidence type="ECO:0000313" key="3">
    <source>
        <dbReference type="Proteomes" id="UP000247810"/>
    </source>
</evidence>
<evidence type="ECO:0000313" key="2">
    <source>
        <dbReference type="EMBL" id="PYH92761.1"/>
    </source>
</evidence>
<protein>
    <submittedName>
        <fullName evidence="2">Uncharacterized protein</fullName>
    </submittedName>
</protein>
<name>A0A319D6E9_9EURO</name>
<feature type="region of interest" description="Disordered" evidence="1">
    <location>
        <begin position="41"/>
        <end position="61"/>
    </location>
</feature>
<organism evidence="2 3">
    <name type="scientific">Aspergillus ellipticus CBS 707.79</name>
    <dbReference type="NCBI Taxonomy" id="1448320"/>
    <lineage>
        <taxon>Eukaryota</taxon>
        <taxon>Fungi</taxon>
        <taxon>Dikarya</taxon>
        <taxon>Ascomycota</taxon>
        <taxon>Pezizomycotina</taxon>
        <taxon>Eurotiomycetes</taxon>
        <taxon>Eurotiomycetidae</taxon>
        <taxon>Eurotiales</taxon>
        <taxon>Aspergillaceae</taxon>
        <taxon>Aspergillus</taxon>
        <taxon>Aspergillus subgen. Circumdati</taxon>
    </lineage>
</organism>
<feature type="compositionally biased region" description="Polar residues" evidence="1">
    <location>
        <begin position="41"/>
        <end position="50"/>
    </location>
</feature>
<accession>A0A319D6E9</accession>
<evidence type="ECO:0000256" key="1">
    <source>
        <dbReference type="SAM" id="MobiDB-lite"/>
    </source>
</evidence>
<reference evidence="2 3" key="1">
    <citation type="submission" date="2018-02" db="EMBL/GenBank/DDBJ databases">
        <title>The genomes of Aspergillus section Nigri reveals drivers in fungal speciation.</title>
        <authorList>
            <consortium name="DOE Joint Genome Institute"/>
            <person name="Vesth T.C."/>
            <person name="Nybo J."/>
            <person name="Theobald S."/>
            <person name="Brandl J."/>
            <person name="Frisvad J.C."/>
            <person name="Nielsen K.F."/>
            <person name="Lyhne E.K."/>
            <person name="Kogle M.E."/>
            <person name="Kuo A."/>
            <person name="Riley R."/>
            <person name="Clum A."/>
            <person name="Nolan M."/>
            <person name="Lipzen A."/>
            <person name="Salamov A."/>
            <person name="Henrissat B."/>
            <person name="Wiebenga A."/>
            <person name="De vries R.P."/>
            <person name="Grigoriev I.V."/>
            <person name="Mortensen U.H."/>
            <person name="Andersen M.R."/>
            <person name="Baker S.E."/>
        </authorList>
    </citation>
    <scope>NUCLEOTIDE SEQUENCE [LARGE SCALE GENOMIC DNA]</scope>
    <source>
        <strain evidence="2 3">CBS 707.79</strain>
    </source>
</reference>
<dbReference type="VEuPathDB" id="FungiDB:BO71DRAFT_329210"/>
<proteinExistence type="predicted"/>